<dbReference type="CDD" id="cd01297">
    <property type="entry name" value="D-aminoacylase"/>
    <property type="match status" value="1"/>
</dbReference>
<dbReference type="Gene3D" id="2.30.40.10">
    <property type="entry name" value="Urease, subunit C, domain 1"/>
    <property type="match status" value="1"/>
</dbReference>
<dbReference type="PATRIC" id="fig|1088721.3.peg.3478"/>
<dbReference type="OrthoDB" id="9766983at2"/>
<dbReference type="Proteomes" id="UP000004030">
    <property type="component" value="Unassembled WGS sequence"/>
</dbReference>
<dbReference type="InterPro" id="IPR011059">
    <property type="entry name" value="Metal-dep_hydrolase_composite"/>
</dbReference>
<accession>G6EGQ3</accession>
<proteinExistence type="predicted"/>
<dbReference type="EMBL" id="AGFM01000056">
    <property type="protein sequence ID" value="EHJ59496.1"/>
    <property type="molecule type" value="Genomic_DNA"/>
</dbReference>
<dbReference type="KEGG" id="npn:JI59_21400"/>
<dbReference type="SUPFAM" id="SSF51556">
    <property type="entry name" value="Metallo-dependent hydrolases"/>
    <property type="match status" value="1"/>
</dbReference>
<dbReference type="Pfam" id="PF07969">
    <property type="entry name" value="Amidohydro_3"/>
    <property type="match status" value="1"/>
</dbReference>
<name>G6EGQ3_9SPHN</name>
<keyword evidence="3" id="KW-1185">Reference proteome</keyword>
<organism evidence="2 3">
    <name type="scientific">Novosphingobium pentaromativorans US6-1</name>
    <dbReference type="NCBI Taxonomy" id="1088721"/>
    <lineage>
        <taxon>Bacteria</taxon>
        <taxon>Pseudomonadati</taxon>
        <taxon>Pseudomonadota</taxon>
        <taxon>Alphaproteobacteria</taxon>
        <taxon>Sphingomonadales</taxon>
        <taxon>Sphingomonadaceae</taxon>
        <taxon>Novosphingobium</taxon>
    </lineage>
</organism>
<dbReference type="Gene3D" id="3.20.20.140">
    <property type="entry name" value="Metal-dependent hydrolases"/>
    <property type="match status" value="2"/>
</dbReference>
<feature type="domain" description="Amidohydrolase 3" evidence="1">
    <location>
        <begin position="46"/>
        <end position="549"/>
    </location>
</feature>
<dbReference type="InterPro" id="IPR013108">
    <property type="entry name" value="Amidohydro_3"/>
</dbReference>
<evidence type="ECO:0000259" key="1">
    <source>
        <dbReference type="Pfam" id="PF07969"/>
    </source>
</evidence>
<dbReference type="PANTHER" id="PTHR11647">
    <property type="entry name" value="HYDRANTOINASE/DIHYDROPYRIMIDINASE FAMILY MEMBER"/>
    <property type="match status" value="1"/>
</dbReference>
<dbReference type="InterPro" id="IPR050378">
    <property type="entry name" value="Metallo-dep_Hydrolases_sf"/>
</dbReference>
<dbReference type="eggNOG" id="COG3653">
    <property type="taxonomic scope" value="Bacteria"/>
</dbReference>
<dbReference type="InterPro" id="IPR032466">
    <property type="entry name" value="Metal_Hydrolase"/>
</dbReference>
<dbReference type="AlphaFoldDB" id="G6EGQ3"/>
<dbReference type="GO" id="GO:0016812">
    <property type="term" value="F:hydrolase activity, acting on carbon-nitrogen (but not peptide) bonds, in cyclic amides"/>
    <property type="evidence" value="ECO:0007669"/>
    <property type="project" value="TreeGrafter"/>
</dbReference>
<dbReference type="GO" id="GO:0005829">
    <property type="term" value="C:cytosol"/>
    <property type="evidence" value="ECO:0007669"/>
    <property type="project" value="TreeGrafter"/>
</dbReference>
<comment type="caution">
    <text evidence="2">The sequence shown here is derived from an EMBL/GenBank/DDBJ whole genome shotgun (WGS) entry which is preliminary data.</text>
</comment>
<reference evidence="2 3" key="1">
    <citation type="journal article" date="2012" name="J. Bacteriol.">
        <title>Genome sequence of benzo(a)pyrene-degrading bacterium Novosphingobium pentaromativorans US6-1.</title>
        <authorList>
            <person name="Luo Y.R."/>
            <person name="Kang S.G."/>
            <person name="Kim S.J."/>
            <person name="Kim M.R."/>
            <person name="Li N."/>
            <person name="Lee J.H."/>
            <person name="Kwon K.K."/>
        </authorList>
    </citation>
    <scope>NUCLEOTIDE SEQUENCE [LARGE SCALE GENOMIC DNA]</scope>
    <source>
        <strain evidence="2 3">US6-1</strain>
    </source>
</reference>
<evidence type="ECO:0000313" key="3">
    <source>
        <dbReference type="Proteomes" id="UP000004030"/>
    </source>
</evidence>
<dbReference type="PANTHER" id="PTHR11647:SF1">
    <property type="entry name" value="COLLAPSIN RESPONSE MEDIATOR PROTEIN"/>
    <property type="match status" value="1"/>
</dbReference>
<sequence>MAQEFDLVVRHGTIIDGTGSAPFQADIAISGNRISAIGSGLPGGVEEVDAAGCIVTPGFVDVHTHYDGQVMWEQRLKPSSNHGVTTAVMGNCGVGFAPARACNRDLMIRLMEGVEDIPQVVMAQGLPWNWESFPEYLDALSERQCDMDFAAQLPHSPLRVHVMGEKGASMEAANDEELAEMRRLTADAIRAGALGVSSSRNIFHRFRDGKPAPSVHTEEKELMALAAGLRDAGDGVFQINPNLEADAERELALFGRLAKVSGRPLNFSLFVLPHDDKAWPAYVDGIESARKAGMQINGQFLPRPPGVLFGLDLSLNPFSLNPSYRAIEDLPLPEKVTRLRDPELRRRLLQERPEDPNPSLISFVSNPSWKLYALAEPARYSFEAEESLSARAAREGRDLRELIYDALLEDEGHAILCAYSNDVRGYLDHTLPRIGAEGTIVALGDGGAHYSLICDAAYTTYALGELVDREELDLSKLVRALTSQPAASVGLFDRGTIAVGTKADINVIDRDNIVLHRPTVSRDLPSNGKRLSQKASGYRATIVSGEVTYRDGQATGALPGRLVRAGAAAMSAQ</sequence>
<evidence type="ECO:0000313" key="2">
    <source>
        <dbReference type="EMBL" id="EHJ59496.1"/>
    </source>
</evidence>
<gene>
    <name evidence="2" type="ORF">NSU_3524</name>
</gene>
<dbReference type="RefSeq" id="WP_007014432.1">
    <property type="nucleotide sequence ID" value="NZ_AGFM01000056.1"/>
</dbReference>
<dbReference type="SUPFAM" id="SSF51338">
    <property type="entry name" value="Composite domain of metallo-dependent hydrolases"/>
    <property type="match status" value="1"/>
</dbReference>
<protein>
    <submittedName>
        <fullName evidence="2">Amidohydrolase 3</fullName>
    </submittedName>
</protein>
<keyword evidence="2" id="KW-0378">Hydrolase</keyword>